<feature type="compositionally biased region" description="Polar residues" evidence="1">
    <location>
        <begin position="259"/>
        <end position="283"/>
    </location>
</feature>
<protein>
    <recommendedName>
        <fullName evidence="2">Myb-like DNA-binding domain-containing protein</fullName>
    </recommendedName>
</protein>
<evidence type="ECO:0000313" key="3">
    <source>
        <dbReference type="EMBL" id="CCX07381.1"/>
    </source>
</evidence>
<feature type="region of interest" description="Disordered" evidence="1">
    <location>
        <begin position="424"/>
        <end position="477"/>
    </location>
</feature>
<evidence type="ECO:0000259" key="2">
    <source>
        <dbReference type="Pfam" id="PF22980"/>
    </source>
</evidence>
<organism evidence="3 4">
    <name type="scientific">Pyronema omphalodes (strain CBS 100304)</name>
    <name type="common">Pyronema confluens</name>
    <dbReference type="NCBI Taxonomy" id="1076935"/>
    <lineage>
        <taxon>Eukaryota</taxon>
        <taxon>Fungi</taxon>
        <taxon>Dikarya</taxon>
        <taxon>Ascomycota</taxon>
        <taxon>Pezizomycotina</taxon>
        <taxon>Pezizomycetes</taxon>
        <taxon>Pezizales</taxon>
        <taxon>Pyronemataceae</taxon>
        <taxon>Pyronema</taxon>
    </lineage>
</organism>
<feature type="domain" description="Myb-like DNA-binding" evidence="2">
    <location>
        <begin position="8"/>
        <end position="53"/>
    </location>
</feature>
<dbReference type="AlphaFoldDB" id="U4KZ98"/>
<feature type="region of interest" description="Disordered" evidence="1">
    <location>
        <begin position="254"/>
        <end position="283"/>
    </location>
</feature>
<name>U4KZ98_PYROM</name>
<dbReference type="Pfam" id="PF22980">
    <property type="entry name" value="Myb_DNA-bind_8"/>
    <property type="match status" value="1"/>
</dbReference>
<dbReference type="eggNOG" id="ENOG502SX2W">
    <property type="taxonomic scope" value="Eukaryota"/>
</dbReference>
<evidence type="ECO:0000256" key="1">
    <source>
        <dbReference type="SAM" id="MobiDB-lite"/>
    </source>
</evidence>
<dbReference type="EMBL" id="HF935349">
    <property type="protein sequence ID" value="CCX07381.1"/>
    <property type="molecule type" value="Genomic_DNA"/>
</dbReference>
<accession>U4KZ98</accession>
<proteinExistence type="predicted"/>
<feature type="region of interest" description="Disordered" evidence="1">
    <location>
        <begin position="64"/>
        <end position="106"/>
    </location>
</feature>
<sequence length="477" mass="50782">MPAKAPVDENVRFLYSCLIRSDYHCIDFHRVANDFGINPAAARMRWSRLRKNIAVNSNFKNDPNIPGGYVAQTDKKKRKNDGSSGPAVKKGKMKSDGQDDDDDGLLPDNWIKREMKTEDVGFAGDFGIGAFPDAAVYGNYDMMSHGVPLGVAYDGQVGLAGSIEGAGIGTGQGLLNDMNNAEHTMQLDLLDPRLFATGIMPNESCSTGQGQISFPLAPMATSAADAAGYQNHTILPQHQTPPTYPVARVRNLIPAAPHPNSNGSETEVPSSTADPRTINSNSVPDYQLTLTAGREKAPSARKDAEVNNGIEVLSSSANEVAGTGNETCRMDKEGASTAPTADMFAGPGSSDKASESKVAYDDILNNAKEVSSETVLVKSVVKPHSTSGTVHLPFRNGTGKDDTKCNDAESIAADISGRLLRSARKLKKSQSGERVKTVQGQDGSVEGGSADSEAMTGDEQEEEEYDAEDSDGSWMEE</sequence>
<dbReference type="OrthoDB" id="3944408at2759"/>
<dbReference type="STRING" id="1076935.U4KZ98"/>
<evidence type="ECO:0000313" key="4">
    <source>
        <dbReference type="Proteomes" id="UP000018144"/>
    </source>
</evidence>
<keyword evidence="4" id="KW-1185">Reference proteome</keyword>
<reference evidence="3 4" key="1">
    <citation type="journal article" date="2013" name="PLoS Genet.">
        <title>The genome and development-dependent transcriptomes of Pyronema confluens: a window into fungal evolution.</title>
        <authorList>
            <person name="Traeger S."/>
            <person name="Altegoer F."/>
            <person name="Freitag M."/>
            <person name="Gabaldon T."/>
            <person name="Kempken F."/>
            <person name="Kumar A."/>
            <person name="Marcet-Houben M."/>
            <person name="Poggeler S."/>
            <person name="Stajich J.E."/>
            <person name="Nowrousian M."/>
        </authorList>
    </citation>
    <scope>NUCLEOTIDE SEQUENCE [LARGE SCALE GENOMIC DNA]</scope>
    <source>
        <strain evidence="4">CBS 100304</strain>
        <tissue evidence="3">Vegetative mycelium</tissue>
    </source>
</reference>
<feature type="compositionally biased region" description="Acidic residues" evidence="1">
    <location>
        <begin position="456"/>
        <end position="477"/>
    </location>
</feature>
<dbReference type="InterPro" id="IPR054505">
    <property type="entry name" value="Myb_DNA-bind_8"/>
</dbReference>
<dbReference type="Proteomes" id="UP000018144">
    <property type="component" value="Unassembled WGS sequence"/>
</dbReference>
<gene>
    <name evidence="3" type="ORF">PCON_06970</name>
</gene>